<feature type="region of interest" description="Disordered" evidence="1">
    <location>
        <begin position="329"/>
        <end position="358"/>
    </location>
</feature>
<feature type="region of interest" description="Disordered" evidence="1">
    <location>
        <begin position="87"/>
        <end position="118"/>
    </location>
</feature>
<accession>A0A7R9BPI5</accession>
<reference evidence="2" key="1">
    <citation type="submission" date="2020-11" db="EMBL/GenBank/DDBJ databases">
        <authorList>
            <person name="Tran Van P."/>
        </authorList>
    </citation>
    <scope>NUCLEOTIDE SEQUENCE</scope>
</reference>
<dbReference type="EMBL" id="CAJPEX010001513">
    <property type="protein sequence ID" value="CAG0919305.1"/>
    <property type="molecule type" value="Genomic_DNA"/>
</dbReference>
<feature type="region of interest" description="Disordered" evidence="1">
    <location>
        <begin position="395"/>
        <end position="426"/>
    </location>
</feature>
<gene>
    <name evidence="2" type="ORF">NMOB1V02_LOCUS6835</name>
</gene>
<feature type="compositionally biased region" description="Low complexity" evidence="1">
    <location>
        <begin position="329"/>
        <end position="338"/>
    </location>
</feature>
<feature type="compositionally biased region" description="Basic and acidic residues" evidence="1">
    <location>
        <begin position="503"/>
        <end position="512"/>
    </location>
</feature>
<evidence type="ECO:0000256" key="1">
    <source>
        <dbReference type="SAM" id="MobiDB-lite"/>
    </source>
</evidence>
<name>A0A7R9BPI5_9CRUS</name>
<sequence>MVSGILWVVPSVPVGQSSVQASLPGAQYSYQFLPQQQTHHEQQQKNQATSEYQGEKVSKEETEKLHASAIAQQKELEAQLAALISGGGSKQSSYSSSKSGGGSKQSSYSSSSSSSASSSSAAAATNISPASYSVPAAPAIRPVAQYILPAPAVAVQQTYTPVLSGHSQQQVVQTSYTGPIVSKEETEALHAEAIAAQKQIIAAQEAINNAGPAKASDAKSTSYSSGGYNTIAVAQGNSYQTSVPVHHQVVQVSAPIRPAFAIQPATQPPADYHLKASEHSGATSTYTGVKVSKEETEKLHADAIKKQQEIIAQQQRLIAQGAAAAGQQQTSHYQSQQSVGGGAQQGFQHGTQSFSAQVSEQSPGGYLVAYTLPAAGIQQGSAQVQQTGSLGYSASQQAASSSSNQQHVASSSSLGSSSTHQQSGYAVQVSQEGPGVAVNYALPSASISQPAASGVVTEYKGEKVTKEQTEQLHAEAIKRQQEFTQQLTSRVSQTVSNYSPEDSQDRKEEQELLDRQNQEVLEQIALAKAQGQEAEAQGKLEVSSGSASLSASGGSQSYQTSSSSIASSAGASQGYQNSVSSSLSAYQPPALTLRTSRMFAFINEQQQGGSAAVTQQQAFSSQSSQPQQQYSFRTISQQQFQPGQVQAMLGEILPNGAGIRIIGPVVTNYLPSGLAPAFARQGVARAESAESESNSAENDDDASSEAAELAQQDAEVQRQTQEAVEDGLRAAAGEAASFEDTRVRAYAPHQHQY</sequence>
<keyword evidence="3" id="KW-1185">Reference proteome</keyword>
<proteinExistence type="predicted"/>
<dbReference type="AlphaFoldDB" id="A0A7R9BPI5"/>
<feature type="compositionally biased region" description="Basic and acidic residues" evidence="1">
    <location>
        <begin position="53"/>
        <end position="66"/>
    </location>
</feature>
<dbReference type="Proteomes" id="UP000678499">
    <property type="component" value="Unassembled WGS sequence"/>
</dbReference>
<organism evidence="2">
    <name type="scientific">Notodromas monacha</name>
    <dbReference type="NCBI Taxonomy" id="399045"/>
    <lineage>
        <taxon>Eukaryota</taxon>
        <taxon>Metazoa</taxon>
        <taxon>Ecdysozoa</taxon>
        <taxon>Arthropoda</taxon>
        <taxon>Crustacea</taxon>
        <taxon>Oligostraca</taxon>
        <taxon>Ostracoda</taxon>
        <taxon>Podocopa</taxon>
        <taxon>Podocopida</taxon>
        <taxon>Cypridocopina</taxon>
        <taxon>Cypridoidea</taxon>
        <taxon>Cyprididae</taxon>
        <taxon>Notodromas</taxon>
    </lineage>
</organism>
<feature type="region of interest" description="Disordered" evidence="1">
    <location>
        <begin position="685"/>
        <end position="753"/>
    </location>
</feature>
<feature type="compositionally biased region" description="Polar residues" evidence="1">
    <location>
        <begin position="488"/>
        <end position="501"/>
    </location>
</feature>
<protein>
    <submittedName>
        <fullName evidence="2">Uncharacterized protein</fullName>
    </submittedName>
</protein>
<feature type="compositionally biased region" description="Low complexity" evidence="1">
    <location>
        <begin position="395"/>
        <end position="418"/>
    </location>
</feature>
<feature type="region of interest" description="Disordered" evidence="1">
    <location>
        <begin position="33"/>
        <end position="70"/>
    </location>
</feature>
<feature type="compositionally biased region" description="Polar residues" evidence="1">
    <location>
        <begin position="349"/>
        <end position="358"/>
    </location>
</feature>
<dbReference type="EMBL" id="OA883550">
    <property type="protein sequence ID" value="CAD7279153.1"/>
    <property type="molecule type" value="Genomic_DNA"/>
</dbReference>
<evidence type="ECO:0000313" key="3">
    <source>
        <dbReference type="Proteomes" id="UP000678499"/>
    </source>
</evidence>
<feature type="region of interest" description="Disordered" evidence="1">
    <location>
        <begin position="488"/>
        <end position="512"/>
    </location>
</feature>
<evidence type="ECO:0000313" key="2">
    <source>
        <dbReference type="EMBL" id="CAD7279153.1"/>
    </source>
</evidence>